<feature type="active site" description="Nucleophile" evidence="2">
    <location>
        <position position="67"/>
    </location>
</feature>
<keyword evidence="1 2" id="KW-0443">Lipid metabolism</keyword>
<dbReference type="Gene3D" id="3.40.50.300">
    <property type="entry name" value="P-loop containing nucleotide triphosphate hydrolases"/>
    <property type="match status" value="1"/>
</dbReference>
<feature type="non-terminal residue" evidence="4">
    <location>
        <position position="1"/>
    </location>
</feature>
<dbReference type="Gene3D" id="1.25.40.10">
    <property type="entry name" value="Tetratricopeptide repeat domain"/>
    <property type="match status" value="2"/>
</dbReference>
<dbReference type="AlphaFoldDB" id="A0AAD6HQG6"/>
<organism evidence="4 5">
    <name type="scientific">Penicillium malachiteum</name>
    <dbReference type="NCBI Taxonomy" id="1324776"/>
    <lineage>
        <taxon>Eukaryota</taxon>
        <taxon>Fungi</taxon>
        <taxon>Dikarya</taxon>
        <taxon>Ascomycota</taxon>
        <taxon>Pezizomycotina</taxon>
        <taxon>Eurotiomycetes</taxon>
        <taxon>Eurotiomycetidae</taxon>
        <taxon>Eurotiales</taxon>
        <taxon>Aspergillaceae</taxon>
        <taxon>Penicillium</taxon>
    </lineage>
</organism>
<keyword evidence="5" id="KW-1185">Reference proteome</keyword>
<feature type="active site" description="Proton acceptor" evidence="2">
    <location>
        <position position="207"/>
    </location>
</feature>
<dbReference type="PANTHER" id="PTHR46082:SF6">
    <property type="entry name" value="AAA+ ATPASE DOMAIN-CONTAINING PROTEIN-RELATED"/>
    <property type="match status" value="1"/>
</dbReference>
<dbReference type="GO" id="GO:0046486">
    <property type="term" value="P:glycerolipid metabolic process"/>
    <property type="evidence" value="ECO:0007669"/>
    <property type="project" value="UniProtKB-ARBA"/>
</dbReference>
<dbReference type="GO" id="GO:0016042">
    <property type="term" value="P:lipid catabolic process"/>
    <property type="evidence" value="ECO:0007669"/>
    <property type="project" value="UniProtKB-UniRule"/>
</dbReference>
<name>A0AAD6HQG6_9EURO</name>
<proteinExistence type="predicted"/>
<keyword evidence="2" id="KW-0442">Lipid degradation</keyword>
<dbReference type="GO" id="GO:0043531">
    <property type="term" value="F:ADP binding"/>
    <property type="evidence" value="ECO:0007669"/>
    <property type="project" value="InterPro"/>
</dbReference>
<feature type="short sequence motif" description="GXGXXG" evidence="2">
    <location>
        <begin position="25"/>
        <end position="30"/>
    </location>
</feature>
<dbReference type="CDD" id="cd07216">
    <property type="entry name" value="Pat17_PNPLA8_PNPLA9_like3"/>
    <property type="match status" value="1"/>
</dbReference>
<dbReference type="PANTHER" id="PTHR46082">
    <property type="entry name" value="ATP/GTP-BINDING PROTEIN-RELATED"/>
    <property type="match status" value="1"/>
</dbReference>
<dbReference type="Gene3D" id="3.40.1090.10">
    <property type="entry name" value="Cytosolic phospholipase A2 catalytic domain"/>
    <property type="match status" value="1"/>
</dbReference>
<sequence>MSTGTRALGPDPVDRHGLCLLSLDGGGVRGLSSLYILKCIMDLVNTKISHHGHVKPCDLFDLIGGTSTGGLIAIMLGRLEMDVDECIEAYRALMESVFSDKTRKIALDWSGNVKAQYDSQKLRAAIEHVIVSAGVSPDALMNDGNSRRCRVFVCTTSKETLEVTRLRSYDSLDENTPSPTICEAALATSAATRFFDPVSIGDRQFVDGAFGANNPVEEVEEEACDIWCSSERNLQDLVKCLISVGTGVAGNQSLDDNILKFLSKTLVRMATKPAGVERRFMARWRRQCEENRCFRFNVDRAMENVHMTDYQKRSLIETATHDYLHLSSQKAAVDHCTLNLAGKRGAYSNVSNCVLRIYSRARLISNLQTYKCRVMQVRIETEINESSHLGSSSKPASWVVPFDRNDHYVDGDIMSHVSDQLLNRSSASKLAIYGLGGVGKTQIALELAYRAQESDSDCSVFWVPAMSPESIHQAYLGICDHLGLAVVCQEKNEILQTVHEYFSHQKSGRWLLIFDNADDIEMWGRSSEPGARTNFQQYVPASSLGRILFTTRSTKVALTLAPNKMIHIPEMDYSRARRMMNNLLVRQDHLSDDEKTRELLERLTYLPLAIAQAAAFINQNGTSITEYIALMDGQEQDAILLLSEDFEDKGRYKSIRNPVATTWLTSFDQILRESPSSFNFMATMACFNSRDIPISLLPDLDKVEEQKALGLLEAYSLIRYQPSRQRLDLHRLVHLAMRNHLRVNGTLQHWEQWVVGVLAYKFPTSATANQNLWREYSPHAFHILDLTSSYAPSDDRANLQWKMMNCFIMDGRFTDGIALARKVIKFREEKFGPEDGETLRAVSALTTLYGGQGLRKEAAELEYQVLQTKLRVCGPDSFDVCFSLGTLCDIHLSLGNLRIAEWLGTSALKSLLKQDALESREARLITGMMTEVYLREGRLKNAIRLAEQLLSVTTRVCGAEDRDTFSVHLSILTINVEQGLYEKAAVLGAGLLTKAEALFGLDHPTTTSYMQLLLNIFGRQGRNLEAATLAIKLAHILERRYGPEHKFVKESYDSAHFYKNLKLVLSLCILQLDLSNFGSSLIANPSYYILRPLSDRTTESLSYTWKPKKVLERRRLNPRVRLYGGLYCPRRQLNDESLIILIERANQL</sequence>
<protein>
    <submittedName>
        <fullName evidence="4">Acyl transferase/acyl hydrolase/lysophospholipase</fullName>
    </submittedName>
</protein>
<dbReference type="Pfam" id="PF01734">
    <property type="entry name" value="Patatin"/>
    <property type="match status" value="1"/>
</dbReference>
<dbReference type="InterPro" id="IPR053137">
    <property type="entry name" value="NLR-like"/>
</dbReference>
<dbReference type="SUPFAM" id="SSF52151">
    <property type="entry name" value="FabD/lysophospholipase-like"/>
    <property type="match status" value="1"/>
</dbReference>
<keyword evidence="2 4" id="KW-0378">Hydrolase</keyword>
<feature type="short sequence motif" description="DGA/G" evidence="2">
    <location>
        <begin position="207"/>
        <end position="209"/>
    </location>
</feature>
<keyword evidence="4" id="KW-0808">Transferase</keyword>
<dbReference type="InterPro" id="IPR011990">
    <property type="entry name" value="TPR-like_helical_dom_sf"/>
</dbReference>
<reference evidence="4" key="1">
    <citation type="journal article" date="2023" name="IMA Fungus">
        <title>Comparative genomic study of the Penicillium genus elucidates a diverse pangenome and 15 lateral gene transfer events.</title>
        <authorList>
            <person name="Petersen C."/>
            <person name="Sorensen T."/>
            <person name="Nielsen M.R."/>
            <person name="Sondergaard T.E."/>
            <person name="Sorensen J.L."/>
            <person name="Fitzpatrick D.A."/>
            <person name="Frisvad J.C."/>
            <person name="Nielsen K.L."/>
        </authorList>
    </citation>
    <scope>NUCLEOTIDE SEQUENCE</scope>
    <source>
        <strain evidence="4">IBT 17514</strain>
    </source>
</reference>
<dbReference type="EMBL" id="JAQJAN010000004">
    <property type="protein sequence ID" value="KAJ5732391.1"/>
    <property type="molecule type" value="Genomic_DNA"/>
</dbReference>
<feature type="domain" description="PNPLA" evidence="3">
    <location>
        <begin position="21"/>
        <end position="220"/>
    </location>
</feature>
<dbReference type="Pfam" id="PF00931">
    <property type="entry name" value="NB-ARC"/>
    <property type="match status" value="1"/>
</dbReference>
<feature type="short sequence motif" description="GXSXG" evidence="2">
    <location>
        <begin position="65"/>
        <end position="69"/>
    </location>
</feature>
<evidence type="ECO:0000313" key="4">
    <source>
        <dbReference type="EMBL" id="KAJ5732391.1"/>
    </source>
</evidence>
<evidence type="ECO:0000259" key="3">
    <source>
        <dbReference type="PROSITE" id="PS51635"/>
    </source>
</evidence>
<gene>
    <name evidence="4" type="ORF">N7493_003872</name>
</gene>
<dbReference type="InterPro" id="IPR016035">
    <property type="entry name" value="Acyl_Trfase/lysoPLipase"/>
</dbReference>
<dbReference type="InterPro" id="IPR002641">
    <property type="entry name" value="PNPLA_dom"/>
</dbReference>
<evidence type="ECO:0000256" key="1">
    <source>
        <dbReference type="ARBA" id="ARBA00023098"/>
    </source>
</evidence>
<comment type="caution">
    <text evidence="4">The sequence shown here is derived from an EMBL/GenBank/DDBJ whole genome shotgun (WGS) entry which is preliminary data.</text>
</comment>
<dbReference type="Proteomes" id="UP001215712">
    <property type="component" value="Unassembled WGS sequence"/>
</dbReference>
<dbReference type="GO" id="GO:0016740">
    <property type="term" value="F:transferase activity"/>
    <property type="evidence" value="ECO:0007669"/>
    <property type="project" value="UniProtKB-KW"/>
</dbReference>
<dbReference type="InterPro" id="IPR027417">
    <property type="entry name" value="P-loop_NTPase"/>
</dbReference>
<dbReference type="InterPro" id="IPR002182">
    <property type="entry name" value="NB-ARC"/>
</dbReference>
<evidence type="ECO:0000256" key="2">
    <source>
        <dbReference type="PROSITE-ProRule" id="PRU01161"/>
    </source>
</evidence>
<dbReference type="GO" id="GO:0016787">
    <property type="term" value="F:hydrolase activity"/>
    <property type="evidence" value="ECO:0007669"/>
    <property type="project" value="UniProtKB-UniRule"/>
</dbReference>
<dbReference type="SUPFAM" id="SSF52540">
    <property type="entry name" value="P-loop containing nucleoside triphosphate hydrolases"/>
    <property type="match status" value="1"/>
</dbReference>
<evidence type="ECO:0000313" key="5">
    <source>
        <dbReference type="Proteomes" id="UP001215712"/>
    </source>
</evidence>
<accession>A0AAD6HQG6</accession>
<reference evidence="4" key="2">
    <citation type="submission" date="2023-01" db="EMBL/GenBank/DDBJ databases">
        <authorList>
            <person name="Petersen C."/>
        </authorList>
    </citation>
    <scope>NUCLEOTIDE SEQUENCE</scope>
    <source>
        <strain evidence="4">IBT 17514</strain>
    </source>
</reference>
<dbReference type="Pfam" id="PF13374">
    <property type="entry name" value="TPR_10"/>
    <property type="match status" value="1"/>
</dbReference>
<dbReference type="PROSITE" id="PS51635">
    <property type="entry name" value="PNPLA"/>
    <property type="match status" value="1"/>
</dbReference>